<evidence type="ECO:0000313" key="2">
    <source>
        <dbReference type="Proteomes" id="UP000225740"/>
    </source>
</evidence>
<dbReference type="EMBL" id="NIZW01000025">
    <property type="protein sequence ID" value="PHQ32564.1"/>
    <property type="molecule type" value="Genomic_DNA"/>
</dbReference>
<sequence>MFSLSESQWRCKRIRLGKTSRICLPGANSLGEAGFPVDGADSVVGSIDTSHTFFHCLASSLVDWAIGFEMCLPWKER</sequence>
<name>A0A2G1W0L1_9BACT</name>
<gene>
    <name evidence="1" type="ORF">CEE69_25110</name>
</gene>
<dbReference type="Proteomes" id="UP000225740">
    <property type="component" value="Unassembled WGS sequence"/>
</dbReference>
<accession>A0A2G1W0L1</accession>
<keyword evidence="2" id="KW-1185">Reference proteome</keyword>
<proteinExistence type="predicted"/>
<organism evidence="1 2">
    <name type="scientific">Rhodopirellula bahusiensis</name>
    <dbReference type="NCBI Taxonomy" id="2014065"/>
    <lineage>
        <taxon>Bacteria</taxon>
        <taxon>Pseudomonadati</taxon>
        <taxon>Planctomycetota</taxon>
        <taxon>Planctomycetia</taxon>
        <taxon>Pirellulales</taxon>
        <taxon>Pirellulaceae</taxon>
        <taxon>Rhodopirellula</taxon>
    </lineage>
</organism>
<protein>
    <submittedName>
        <fullName evidence="1">Uncharacterized protein</fullName>
    </submittedName>
</protein>
<comment type="caution">
    <text evidence="1">The sequence shown here is derived from an EMBL/GenBank/DDBJ whole genome shotgun (WGS) entry which is preliminary data.</text>
</comment>
<reference evidence="1 2" key="1">
    <citation type="submission" date="2017-06" db="EMBL/GenBank/DDBJ databases">
        <title>Description of Rhodopirellula bahusiensis sp. nov.</title>
        <authorList>
            <person name="Kizina J."/>
            <person name="Harder J."/>
        </authorList>
    </citation>
    <scope>NUCLEOTIDE SEQUENCE [LARGE SCALE GENOMIC DNA]</scope>
    <source>
        <strain evidence="1 2">SWK21</strain>
    </source>
</reference>
<dbReference type="AlphaFoldDB" id="A0A2G1W0L1"/>
<evidence type="ECO:0000313" key="1">
    <source>
        <dbReference type="EMBL" id="PHQ32564.1"/>
    </source>
</evidence>
<dbReference type="OrthoDB" id="9865142at2"/>